<proteinExistence type="predicted"/>
<evidence type="ECO:0000313" key="1">
    <source>
        <dbReference type="EMBL" id="KAG8199907.1"/>
    </source>
</evidence>
<organism evidence="1 2">
    <name type="scientific">Oedothorax gibbosus</name>
    <dbReference type="NCBI Taxonomy" id="931172"/>
    <lineage>
        <taxon>Eukaryota</taxon>
        <taxon>Metazoa</taxon>
        <taxon>Ecdysozoa</taxon>
        <taxon>Arthropoda</taxon>
        <taxon>Chelicerata</taxon>
        <taxon>Arachnida</taxon>
        <taxon>Araneae</taxon>
        <taxon>Araneomorphae</taxon>
        <taxon>Entelegynae</taxon>
        <taxon>Araneoidea</taxon>
        <taxon>Linyphiidae</taxon>
        <taxon>Erigoninae</taxon>
        <taxon>Oedothorax</taxon>
    </lineage>
</organism>
<evidence type="ECO:0000313" key="2">
    <source>
        <dbReference type="Proteomes" id="UP000827092"/>
    </source>
</evidence>
<gene>
    <name evidence="1" type="ORF">JTE90_015894</name>
</gene>
<keyword evidence="2" id="KW-1185">Reference proteome</keyword>
<reference evidence="1 2" key="1">
    <citation type="journal article" date="2022" name="Nat. Ecol. Evol.">
        <title>A masculinizing supergene underlies an exaggerated male reproductive morph in a spider.</title>
        <authorList>
            <person name="Hendrickx F."/>
            <person name="De Corte Z."/>
            <person name="Sonet G."/>
            <person name="Van Belleghem S.M."/>
            <person name="Kostlbacher S."/>
            <person name="Vangestel C."/>
        </authorList>
    </citation>
    <scope>NUCLEOTIDE SEQUENCE [LARGE SCALE GENOMIC DNA]</scope>
    <source>
        <strain evidence="1">W744_W776</strain>
    </source>
</reference>
<name>A0AAV6VVZ9_9ARAC</name>
<sequence length="70" mass="7870">MFDEDTQESIVEAMEQLILLQLPDQKDSQGTSSTFLLITSKTSDKDKQLSVWEMFDTKAAAFKPSEKGNP</sequence>
<dbReference type="EMBL" id="JAFNEN010000023">
    <property type="protein sequence ID" value="KAG8199907.1"/>
    <property type="molecule type" value="Genomic_DNA"/>
</dbReference>
<comment type="caution">
    <text evidence="1">The sequence shown here is derived from an EMBL/GenBank/DDBJ whole genome shotgun (WGS) entry which is preliminary data.</text>
</comment>
<accession>A0AAV6VVZ9</accession>
<dbReference type="Proteomes" id="UP000827092">
    <property type="component" value="Unassembled WGS sequence"/>
</dbReference>
<dbReference type="AlphaFoldDB" id="A0AAV6VVZ9"/>
<protein>
    <submittedName>
        <fullName evidence="1">Uncharacterized protein</fullName>
    </submittedName>
</protein>